<evidence type="ECO:0000313" key="3">
    <source>
        <dbReference type="EMBL" id="TXR52665.1"/>
    </source>
</evidence>
<keyword evidence="2" id="KW-0812">Transmembrane</keyword>
<accession>A0A5C8Z3I9</accession>
<reference evidence="3 4" key="1">
    <citation type="submission" date="2019-07" db="EMBL/GenBank/DDBJ databases">
        <title>Quadrisphaera sp. strain DD2A genome sequencing and assembly.</title>
        <authorList>
            <person name="Kim I."/>
        </authorList>
    </citation>
    <scope>NUCLEOTIDE SEQUENCE [LARGE SCALE GENOMIC DNA]</scope>
    <source>
        <strain evidence="3 4">DD2A</strain>
    </source>
</reference>
<dbReference type="EMBL" id="VKAC01000012">
    <property type="protein sequence ID" value="TXR52665.1"/>
    <property type="molecule type" value="Genomic_DNA"/>
</dbReference>
<proteinExistence type="predicted"/>
<gene>
    <name evidence="3" type="ORF">FMM08_18075</name>
</gene>
<keyword evidence="2" id="KW-1133">Transmembrane helix</keyword>
<keyword evidence="4" id="KW-1185">Reference proteome</keyword>
<sequence>MAGDHDVTTAGQRYAPWQGTYRIDPWTAVRRDSLRHHGVRLLGLHALAGLVVLVAVNFVVRLVVALVRWDPLGMVEVLTSPANAFLVFGAVWLVWPPETRVTPAELAVRSEPWRTRTVAWGEVVEIQPPGRFDEHPVALLSGGARLPLVGVPADVAEAVAAVTRPKTEPAPVRRTSPAARRPEPGEDLDGPFHRGPARR</sequence>
<comment type="caution">
    <text evidence="3">The sequence shown here is derived from an EMBL/GenBank/DDBJ whole genome shotgun (WGS) entry which is preliminary data.</text>
</comment>
<dbReference type="Proteomes" id="UP000321234">
    <property type="component" value="Unassembled WGS sequence"/>
</dbReference>
<feature type="transmembrane region" description="Helical" evidence="2">
    <location>
        <begin position="41"/>
        <end position="67"/>
    </location>
</feature>
<name>A0A5C8Z3I9_9ACTN</name>
<dbReference type="AlphaFoldDB" id="A0A5C8Z3I9"/>
<keyword evidence="2" id="KW-0472">Membrane</keyword>
<protein>
    <recommendedName>
        <fullName evidence="5">PH domain-containing protein</fullName>
    </recommendedName>
</protein>
<dbReference type="RefSeq" id="WP_147927787.1">
    <property type="nucleotide sequence ID" value="NZ_VKAC01000012.1"/>
</dbReference>
<evidence type="ECO:0000256" key="2">
    <source>
        <dbReference type="SAM" id="Phobius"/>
    </source>
</evidence>
<feature type="transmembrane region" description="Helical" evidence="2">
    <location>
        <begin position="73"/>
        <end position="95"/>
    </location>
</feature>
<organism evidence="3 4">
    <name type="scientific">Quadrisphaera setariae</name>
    <dbReference type="NCBI Taxonomy" id="2593304"/>
    <lineage>
        <taxon>Bacteria</taxon>
        <taxon>Bacillati</taxon>
        <taxon>Actinomycetota</taxon>
        <taxon>Actinomycetes</taxon>
        <taxon>Kineosporiales</taxon>
        <taxon>Kineosporiaceae</taxon>
        <taxon>Quadrisphaera</taxon>
    </lineage>
</organism>
<evidence type="ECO:0000256" key="1">
    <source>
        <dbReference type="SAM" id="MobiDB-lite"/>
    </source>
</evidence>
<dbReference type="OrthoDB" id="5148800at2"/>
<feature type="region of interest" description="Disordered" evidence="1">
    <location>
        <begin position="162"/>
        <end position="199"/>
    </location>
</feature>
<evidence type="ECO:0008006" key="5">
    <source>
        <dbReference type="Google" id="ProtNLM"/>
    </source>
</evidence>
<evidence type="ECO:0000313" key="4">
    <source>
        <dbReference type="Proteomes" id="UP000321234"/>
    </source>
</evidence>